<gene>
    <name evidence="2" type="ORF">GS601_00905</name>
</gene>
<dbReference type="AlphaFoldDB" id="A0A8J8CGL0"/>
<proteinExistence type="predicted"/>
<feature type="region of interest" description="Disordered" evidence="1">
    <location>
        <begin position="82"/>
        <end position="101"/>
    </location>
</feature>
<dbReference type="Proteomes" id="UP000646053">
    <property type="component" value="Unassembled WGS sequence"/>
</dbReference>
<keyword evidence="3" id="KW-1185">Reference proteome</keyword>
<evidence type="ECO:0000313" key="3">
    <source>
        <dbReference type="Proteomes" id="UP000646053"/>
    </source>
</evidence>
<dbReference type="EMBL" id="WVIE01000001">
    <property type="protein sequence ID" value="NDJ15858.1"/>
    <property type="molecule type" value="Genomic_DNA"/>
</dbReference>
<accession>A0A8J8CGL0</accession>
<reference evidence="2" key="1">
    <citation type="submission" date="2019-12" db="EMBL/GenBank/DDBJ databases">
        <title>High-Quality draft genome sequences of three cyanobacteria isolated from the limestone walls of the Old Cathedral of Coimbra.</title>
        <authorList>
            <person name="Tiago I."/>
            <person name="Soares F."/>
            <person name="Portugal A."/>
        </authorList>
    </citation>
    <scope>NUCLEOTIDE SEQUENCE</scope>
    <source>
        <strain evidence="2">A</strain>
    </source>
</reference>
<protein>
    <submittedName>
        <fullName evidence="2">Uncharacterized protein</fullName>
    </submittedName>
</protein>
<sequence>MDGADEWAVSLRELGLPSGPSLHLLPSWLFQRAIGLPTRHPTGCISEQNQMGLDHEIKRSNVGQAEHVGELRSRRLADQMQNATPPICQSPDRINPSHTDV</sequence>
<name>A0A8J8CGL0_9CYAN</name>
<evidence type="ECO:0000256" key="1">
    <source>
        <dbReference type="SAM" id="MobiDB-lite"/>
    </source>
</evidence>
<comment type="caution">
    <text evidence="2">The sequence shown here is derived from an EMBL/GenBank/DDBJ whole genome shotgun (WGS) entry which is preliminary data.</text>
</comment>
<dbReference type="RefSeq" id="WP_162421263.1">
    <property type="nucleotide sequence ID" value="NZ_WVIE01000001.1"/>
</dbReference>
<organism evidence="2 3">
    <name type="scientific">Myxacorys almedinensis A</name>
    <dbReference type="NCBI Taxonomy" id="2690445"/>
    <lineage>
        <taxon>Bacteria</taxon>
        <taxon>Bacillati</taxon>
        <taxon>Cyanobacteriota</taxon>
        <taxon>Cyanophyceae</taxon>
        <taxon>Leptolyngbyales</taxon>
        <taxon>Leptolyngbyaceae</taxon>
        <taxon>Myxacorys</taxon>
        <taxon>Myxacorys almedinensis</taxon>
    </lineage>
</organism>
<evidence type="ECO:0000313" key="2">
    <source>
        <dbReference type="EMBL" id="NDJ15858.1"/>
    </source>
</evidence>